<dbReference type="AlphaFoldDB" id="A0A812Y0Q4"/>
<evidence type="ECO:0000313" key="3">
    <source>
        <dbReference type="Proteomes" id="UP000649617"/>
    </source>
</evidence>
<evidence type="ECO:0000313" key="2">
    <source>
        <dbReference type="EMBL" id="CAE7755344.1"/>
    </source>
</evidence>
<feature type="region of interest" description="Disordered" evidence="1">
    <location>
        <begin position="71"/>
        <end position="96"/>
    </location>
</feature>
<feature type="non-terminal residue" evidence="2">
    <location>
        <position position="1"/>
    </location>
</feature>
<proteinExistence type="predicted"/>
<reference evidence="2" key="1">
    <citation type="submission" date="2021-02" db="EMBL/GenBank/DDBJ databases">
        <authorList>
            <person name="Dougan E. K."/>
            <person name="Rhodes N."/>
            <person name="Thang M."/>
            <person name="Chan C."/>
        </authorList>
    </citation>
    <scope>NUCLEOTIDE SEQUENCE</scope>
</reference>
<name>A0A812Y0Q4_SYMPI</name>
<keyword evidence="3" id="KW-1185">Reference proteome</keyword>
<evidence type="ECO:0000256" key="1">
    <source>
        <dbReference type="SAM" id="MobiDB-lite"/>
    </source>
</evidence>
<gene>
    <name evidence="2" type="ORF">SPIL2461_LOCUS21940</name>
</gene>
<accession>A0A812Y0Q4</accession>
<organism evidence="2 3">
    <name type="scientific">Symbiodinium pilosum</name>
    <name type="common">Dinoflagellate</name>
    <dbReference type="NCBI Taxonomy" id="2952"/>
    <lineage>
        <taxon>Eukaryota</taxon>
        <taxon>Sar</taxon>
        <taxon>Alveolata</taxon>
        <taxon>Dinophyceae</taxon>
        <taxon>Suessiales</taxon>
        <taxon>Symbiodiniaceae</taxon>
        <taxon>Symbiodinium</taxon>
    </lineage>
</organism>
<dbReference type="EMBL" id="CAJNIZ010046733">
    <property type="protein sequence ID" value="CAE7755344.1"/>
    <property type="molecule type" value="Genomic_DNA"/>
</dbReference>
<feature type="compositionally biased region" description="Basic and acidic residues" evidence="1">
    <location>
        <begin position="73"/>
        <end position="84"/>
    </location>
</feature>
<protein>
    <submittedName>
        <fullName evidence="2">Uncharacterized protein</fullName>
    </submittedName>
</protein>
<feature type="non-terminal residue" evidence="2">
    <location>
        <position position="246"/>
    </location>
</feature>
<dbReference type="Proteomes" id="UP000649617">
    <property type="component" value="Unassembled WGS sequence"/>
</dbReference>
<sequence length="246" mass="27233">LLESFAAANKLSQASRDALECLDRQQALRVMGFTSALRFLAGPVYRGEAELEVRTRIWAAQHEAPMEAVLPRGDIEATRDGTKRDRSRSRRRASDSLPNLAQHVDAFIELNDLDERASTVLRKLDAKTVLQVMGLAGVENSFLLRGVREKSKAVLQRLRKVQEANHDADLFAQLSKVMEDFITANHLDDAAAESFRGLPRGVALEVMGFTASEGGSNTFLIKEAADASEEVRRRIDERGSKRDANG</sequence>
<comment type="caution">
    <text evidence="2">The sequence shown here is derived from an EMBL/GenBank/DDBJ whole genome shotgun (WGS) entry which is preliminary data.</text>
</comment>
<dbReference type="OrthoDB" id="426943at2759"/>